<dbReference type="InterPro" id="IPR006311">
    <property type="entry name" value="TAT_signal"/>
</dbReference>
<dbReference type="PROSITE" id="PS51318">
    <property type="entry name" value="TAT"/>
    <property type="match status" value="1"/>
</dbReference>
<dbReference type="Proteomes" id="UP000198662">
    <property type="component" value="Unassembled WGS sequence"/>
</dbReference>
<dbReference type="Pfam" id="PF10566">
    <property type="entry name" value="Glyco_hydro_97"/>
    <property type="match status" value="1"/>
</dbReference>
<organism evidence="5 6">
    <name type="scientific">Glycomyces sambucus</name>
    <dbReference type="NCBI Taxonomy" id="380244"/>
    <lineage>
        <taxon>Bacteria</taxon>
        <taxon>Bacillati</taxon>
        <taxon>Actinomycetota</taxon>
        <taxon>Actinomycetes</taxon>
        <taxon>Glycomycetales</taxon>
        <taxon>Glycomycetaceae</taxon>
        <taxon>Glycomyces</taxon>
    </lineage>
</organism>
<sequence>MSISTGRRRPLGAAAALAVAAAASVVAAGGPAYAAGTHSVSSPDGSITFTVTDQPDGSLTYEVTAGTTQVFEESPLGIATDGVDFRTGLAYAGEERSSIDETYTLPAGTDPSYTNRAEELVLEYTKDGEAFELVVRAYDDGVAYRYRLPGDGDLSITDESSGFRLPAGTGGWAADWNGNYEQDYVYRDAAQLNSGADLTMPLLASIDDNAYFTLITEANVYNANAGYAPAMLEGDGQGTGLLNVARTPDQAFPIATAYPFQTPWRTAVVAEDLDVLYNTDLVQNLNPAAQEQPDWVRPGRAGWTWYTDDDSAADMDKQKQMVDFAAAMGWEYVTVDCCYDPAADLPEISAYAAQRGVRIFAWVTAEPFATPELAGPLAAEHKAYGVAGLKVDFFLNDSQEVQEWYQSIGDAAGENELMLDLHGSTKPGGENRTWPWVLTTEAVAGTEHYKYPPPTTARLDATLPFTRGPLGGMDYTPAMISQNDSILTQAHTLAQSIVFTSAMVNYADSAAAYEQWPGRHLLRAVPTVWDESHVVEGFPGDHVTVARRSGEDWFVGAITDPARTASVPLDFLESGTYTATVFADDADGRVTVSTQQVDAGDTLSLPMIATGGASVHLSKTPLEQIGSGDTRYEAEDQVLGGDAAVGECKGCSEGAKVGYLGAGGSVEFTDVTAAEAGTHELTFSYTSGDPRDIRISVNGQVVSTEELTDSGGWEFVNKWTVDVPLNAGVNTIRFDNPAEYAPDIDAITISRTTEAEDGTLSGGAATAPCAECSGGALVTDLDGTGALAFTEVSTAAAGNHTVELRYASAVDATVLVTVGGTTREVALTATGSDTAVAVKTIGLDLPATGGTVTVSGASAPGLGVDGLTVVR</sequence>
<dbReference type="PANTHER" id="PTHR35803:SF2">
    <property type="entry name" value="RETAINING ALPHA-GALACTOSIDASE"/>
    <property type="match status" value="1"/>
</dbReference>
<dbReference type="Pfam" id="PF03422">
    <property type="entry name" value="CBM_6"/>
    <property type="match status" value="1"/>
</dbReference>
<dbReference type="InterPro" id="IPR013785">
    <property type="entry name" value="Aldolase_TIM"/>
</dbReference>
<dbReference type="CDD" id="cd04081">
    <property type="entry name" value="CBM35_galactosidase-like"/>
    <property type="match status" value="1"/>
</dbReference>
<dbReference type="PROSITE" id="PS51175">
    <property type="entry name" value="CBM6"/>
    <property type="match status" value="1"/>
</dbReference>
<accession>A0A1G9D686</accession>
<dbReference type="InterPro" id="IPR013780">
    <property type="entry name" value="Glyco_hydro_b"/>
</dbReference>
<evidence type="ECO:0000313" key="5">
    <source>
        <dbReference type="EMBL" id="SDK59195.1"/>
    </source>
</evidence>
<dbReference type="InterPro" id="IPR008979">
    <property type="entry name" value="Galactose-bd-like_sf"/>
</dbReference>
<dbReference type="InterPro" id="IPR052720">
    <property type="entry name" value="Glycosyl_hydrolase_97"/>
</dbReference>
<dbReference type="Gene3D" id="3.20.20.70">
    <property type="entry name" value="Aldolase class I"/>
    <property type="match status" value="1"/>
</dbReference>
<evidence type="ECO:0000256" key="3">
    <source>
        <dbReference type="SAM" id="SignalP"/>
    </source>
</evidence>
<dbReference type="STRING" id="380244.SAMN05216298_0692"/>
<dbReference type="GO" id="GO:0030246">
    <property type="term" value="F:carbohydrate binding"/>
    <property type="evidence" value="ECO:0007669"/>
    <property type="project" value="InterPro"/>
</dbReference>
<keyword evidence="2" id="KW-0326">Glycosidase</keyword>
<dbReference type="Pfam" id="PF14509">
    <property type="entry name" value="GH97_C"/>
    <property type="match status" value="1"/>
</dbReference>
<dbReference type="RefSeq" id="WP_176953168.1">
    <property type="nucleotide sequence ID" value="NZ_FNGF01000001.1"/>
</dbReference>
<dbReference type="PANTHER" id="PTHR35803">
    <property type="entry name" value="GLUCAN 1,4-ALPHA-GLUCOSIDASE SUSB-RELATED"/>
    <property type="match status" value="1"/>
</dbReference>
<dbReference type="InterPro" id="IPR005084">
    <property type="entry name" value="CBM6"/>
</dbReference>
<reference evidence="6" key="1">
    <citation type="submission" date="2016-10" db="EMBL/GenBank/DDBJ databases">
        <authorList>
            <person name="Varghese N."/>
            <person name="Submissions S."/>
        </authorList>
    </citation>
    <scope>NUCLEOTIDE SEQUENCE [LARGE SCALE GENOMIC DNA]</scope>
    <source>
        <strain evidence="6">CGMCC 4.3147</strain>
    </source>
</reference>
<protein>
    <submittedName>
        <fullName evidence="5">Alpha-glucosidase</fullName>
    </submittedName>
</protein>
<dbReference type="InterPro" id="IPR029486">
    <property type="entry name" value="GH97_N"/>
</dbReference>
<evidence type="ECO:0000259" key="4">
    <source>
        <dbReference type="PROSITE" id="PS51175"/>
    </source>
</evidence>
<name>A0A1G9D686_9ACTN</name>
<dbReference type="Pfam" id="PF14508">
    <property type="entry name" value="GH97_N"/>
    <property type="match status" value="1"/>
</dbReference>
<dbReference type="SUPFAM" id="SSF51445">
    <property type="entry name" value="(Trans)glycosidases"/>
    <property type="match status" value="1"/>
</dbReference>
<dbReference type="Gene3D" id="2.70.98.10">
    <property type="match status" value="1"/>
</dbReference>
<dbReference type="Gene3D" id="2.60.120.260">
    <property type="entry name" value="Galactose-binding domain-like"/>
    <property type="match status" value="2"/>
</dbReference>
<keyword evidence="3" id="KW-0732">Signal</keyword>
<feature type="domain" description="CBM6" evidence="4">
    <location>
        <begin position="630"/>
        <end position="750"/>
    </location>
</feature>
<gene>
    <name evidence="5" type="ORF">SAMN05216298_0692</name>
</gene>
<evidence type="ECO:0000256" key="2">
    <source>
        <dbReference type="ARBA" id="ARBA00023295"/>
    </source>
</evidence>
<dbReference type="InterPro" id="IPR029483">
    <property type="entry name" value="GH97_C"/>
</dbReference>
<feature type="chain" id="PRO_5011552174" evidence="3">
    <location>
        <begin position="35"/>
        <end position="871"/>
    </location>
</feature>
<keyword evidence="1" id="KW-0378">Hydrolase</keyword>
<dbReference type="GO" id="GO:0016798">
    <property type="term" value="F:hydrolase activity, acting on glycosyl bonds"/>
    <property type="evidence" value="ECO:0007669"/>
    <property type="project" value="UniProtKB-KW"/>
</dbReference>
<dbReference type="InterPro" id="IPR017853">
    <property type="entry name" value="GH"/>
</dbReference>
<proteinExistence type="predicted"/>
<dbReference type="AlphaFoldDB" id="A0A1G9D686"/>
<dbReference type="SUPFAM" id="SSF49785">
    <property type="entry name" value="Galactose-binding domain-like"/>
    <property type="match status" value="2"/>
</dbReference>
<keyword evidence="6" id="KW-1185">Reference proteome</keyword>
<evidence type="ECO:0000313" key="6">
    <source>
        <dbReference type="Proteomes" id="UP000198662"/>
    </source>
</evidence>
<evidence type="ECO:0000256" key="1">
    <source>
        <dbReference type="ARBA" id="ARBA00022801"/>
    </source>
</evidence>
<dbReference type="EMBL" id="FNGF01000001">
    <property type="protein sequence ID" value="SDK59195.1"/>
    <property type="molecule type" value="Genomic_DNA"/>
</dbReference>
<feature type="signal peptide" evidence="3">
    <location>
        <begin position="1"/>
        <end position="34"/>
    </location>
</feature>
<dbReference type="InterPro" id="IPR019563">
    <property type="entry name" value="GH97_catalytic"/>
</dbReference>
<dbReference type="Gene3D" id="2.60.40.1180">
    <property type="entry name" value="Golgi alpha-mannosidase II"/>
    <property type="match status" value="1"/>
</dbReference>
<dbReference type="InterPro" id="IPR014718">
    <property type="entry name" value="GH-type_carb-bd"/>
</dbReference>